<comment type="subcellular location">
    <subcellularLocation>
        <location evidence="3">Cell inner membrane</location>
        <topology evidence="3">Multi-pass membrane protein</topology>
    </subcellularLocation>
</comment>
<feature type="compositionally biased region" description="Polar residues" evidence="18">
    <location>
        <begin position="1"/>
        <end position="18"/>
    </location>
</feature>
<sequence>MSTPCENAETASQPQVEPTLNPAAPSASEKIAAWAVHAFTMSGLAWAMLAAIALVEGEIKWMWFWLLISLIVDGVDGTLARHFRVKEVVPWFDGGVLDNVVDYITWTFLPAMFMYLYLPFGSKTIGLIAAVVAVVSSVFCYANAGEKSNDSYFVGFPAAWNVVALAMYLLHTPVWFNIAATIILAVLTLVPLHYTHPMRVRRYRMVNLIATGTWIGAVAVLVWMHPFAPVWALVVFWVSAAWFLLSGIFRTIRGRDDE</sequence>
<evidence type="ECO:0000256" key="8">
    <source>
        <dbReference type="ARBA" id="ARBA00022519"/>
    </source>
</evidence>
<feature type="transmembrane region" description="Helical" evidence="19">
    <location>
        <begin position="230"/>
        <end position="249"/>
    </location>
</feature>
<dbReference type="EMBL" id="AQHZ01000010">
    <property type="protein sequence ID" value="ENO18661.1"/>
    <property type="molecule type" value="Genomic_DNA"/>
</dbReference>
<dbReference type="GO" id="GO:0005886">
    <property type="term" value="C:plasma membrane"/>
    <property type="evidence" value="ECO:0007669"/>
    <property type="project" value="UniProtKB-SubCell"/>
</dbReference>
<keyword evidence="10 19" id="KW-0812">Transmembrane</keyword>
<evidence type="ECO:0000256" key="9">
    <source>
        <dbReference type="ARBA" id="ARBA00022679"/>
    </source>
</evidence>
<keyword evidence="6" id="KW-1003">Cell membrane</keyword>
<reference evidence="20 21" key="1">
    <citation type="submission" date="2013-03" db="EMBL/GenBank/DDBJ databases">
        <title>Reference genome for the Human Microbiome Project.</title>
        <authorList>
            <person name="Aqrawi P."/>
            <person name="Ayvaz T."/>
            <person name="Bess C."/>
            <person name="Blankenburg K."/>
            <person name="Coyle M."/>
            <person name="Deng J."/>
            <person name="Forbes L."/>
            <person name="Fowler G."/>
            <person name="Francisco L."/>
            <person name="Fu Q."/>
            <person name="Gibbs R."/>
            <person name="Gross S."/>
            <person name="Gubbala S."/>
            <person name="Hale W."/>
            <person name="Hemphill L."/>
            <person name="Highlander S."/>
            <person name="Hirani K."/>
            <person name="Jackson L."/>
            <person name="Jakkamsetti A."/>
            <person name="Javaid M."/>
            <person name="Jayaseelan J.C."/>
            <person name="Jiang H."/>
            <person name="Joshi V."/>
            <person name="Korchina V."/>
            <person name="Kovar C."/>
            <person name="Lara F."/>
            <person name="Lee S."/>
            <person name="Liu Y."/>
            <person name="Mata R."/>
            <person name="Mathew T."/>
            <person name="Munidasa M."/>
            <person name="Muzny D."/>
            <person name="Nazareth L."/>
            <person name="Ngo R."/>
            <person name="Nguyen L."/>
            <person name="Nguyen N."/>
            <person name="Okwuonu G."/>
            <person name="Ongeri F."/>
            <person name="Palculict T."/>
            <person name="Patil S."/>
            <person name="Petrosino J."/>
            <person name="Pham C."/>
            <person name="Pham P."/>
            <person name="Pu L.-L."/>
            <person name="Qin X."/>
            <person name="Qu J."/>
            <person name="Reid J."/>
            <person name="Ross M."/>
            <person name="Ruth R."/>
            <person name="Saada N."/>
            <person name="San Lucas F."/>
            <person name="Santibanez J."/>
            <person name="Shang Y."/>
            <person name="Simmons D."/>
            <person name="Song X.-Z."/>
            <person name="Tang L.-Y."/>
            <person name="Thornton R."/>
            <person name="Warren J."/>
            <person name="Weissenberger G."/>
            <person name="Wilczek-Boney K."/>
            <person name="Worley K."/>
            <person name="Youmans B."/>
            <person name="Zhang J."/>
            <person name="Zhang L."/>
            <person name="Zhao Z."/>
            <person name="Zhou C."/>
            <person name="Zhu D."/>
            <person name="Zhu Y."/>
        </authorList>
    </citation>
    <scope>NUCLEOTIDE SEQUENCE [LARGE SCALE GENOMIC DNA]</scope>
    <source>
        <strain evidence="20 21">F0333</strain>
    </source>
</reference>
<dbReference type="Pfam" id="PF01066">
    <property type="entry name" value="CDP-OH_P_transf"/>
    <property type="match status" value="1"/>
</dbReference>
<evidence type="ECO:0000256" key="1">
    <source>
        <dbReference type="ARBA" id="ARBA00000958"/>
    </source>
</evidence>
<evidence type="ECO:0000313" key="21">
    <source>
        <dbReference type="Proteomes" id="UP000013015"/>
    </source>
</evidence>
<dbReference type="HOGENOM" id="CLU_086279_0_0_11"/>
<comment type="cofactor">
    <cofactor evidence="2">
        <name>Mn(2+)</name>
        <dbReference type="ChEBI" id="CHEBI:29035"/>
    </cofactor>
</comment>
<dbReference type="OrthoDB" id="350520at2"/>
<proteinExistence type="predicted"/>
<evidence type="ECO:0000256" key="15">
    <source>
        <dbReference type="ARBA" id="ARBA00023211"/>
    </source>
</evidence>
<feature type="transmembrane region" description="Helical" evidence="19">
    <location>
        <begin position="151"/>
        <end position="169"/>
    </location>
</feature>
<gene>
    <name evidence="20" type="primary">pcs</name>
    <name evidence="20" type="ORF">HMPREF9004_0710</name>
</gene>
<evidence type="ECO:0000256" key="11">
    <source>
        <dbReference type="ARBA" id="ARBA00022989"/>
    </source>
</evidence>
<evidence type="ECO:0000256" key="18">
    <source>
        <dbReference type="SAM" id="MobiDB-lite"/>
    </source>
</evidence>
<evidence type="ECO:0000256" key="3">
    <source>
        <dbReference type="ARBA" id="ARBA00004429"/>
    </source>
</evidence>
<dbReference type="AlphaFoldDB" id="N6X4N8"/>
<feature type="transmembrane region" description="Helical" evidence="19">
    <location>
        <begin position="206"/>
        <end position="224"/>
    </location>
</feature>
<dbReference type="InterPro" id="IPR043130">
    <property type="entry name" value="CDP-OH_PTrfase_TM_dom"/>
</dbReference>
<keyword evidence="9 20" id="KW-0808">Transferase</keyword>
<accession>N6X4N8</accession>
<feature type="transmembrane region" description="Helical" evidence="19">
    <location>
        <begin position="61"/>
        <end position="79"/>
    </location>
</feature>
<dbReference type="InterPro" id="IPR026027">
    <property type="entry name" value="PcS"/>
</dbReference>
<feature type="transmembrane region" description="Helical" evidence="19">
    <location>
        <begin position="31"/>
        <end position="55"/>
    </location>
</feature>
<dbReference type="RefSeq" id="WP_005962439.1">
    <property type="nucleotide sequence ID" value="NZ_CP040505.1"/>
</dbReference>
<dbReference type="EC" id="2.7.8.24" evidence="4"/>
<evidence type="ECO:0000256" key="16">
    <source>
        <dbReference type="ARBA" id="ARBA00023264"/>
    </source>
</evidence>
<keyword evidence="12" id="KW-0443">Lipid metabolism</keyword>
<evidence type="ECO:0000256" key="14">
    <source>
        <dbReference type="ARBA" id="ARBA00023209"/>
    </source>
</evidence>
<evidence type="ECO:0000256" key="10">
    <source>
        <dbReference type="ARBA" id="ARBA00022692"/>
    </source>
</evidence>
<dbReference type="Proteomes" id="UP000013015">
    <property type="component" value="Unassembled WGS sequence"/>
</dbReference>
<name>N6X4N8_9ACTO</name>
<evidence type="ECO:0000256" key="17">
    <source>
        <dbReference type="ARBA" id="ARBA00033321"/>
    </source>
</evidence>
<feature type="transmembrane region" description="Helical" evidence="19">
    <location>
        <begin position="124"/>
        <end position="144"/>
    </location>
</feature>
<keyword evidence="13 19" id="KW-0472">Membrane</keyword>
<dbReference type="InterPro" id="IPR000462">
    <property type="entry name" value="CDP-OH_P_trans"/>
</dbReference>
<keyword evidence="7" id="KW-0444">Lipid biosynthesis</keyword>
<keyword evidence="14" id="KW-0594">Phospholipid biosynthesis</keyword>
<comment type="catalytic activity">
    <reaction evidence="1">
        <text>a CDP-1,2-diacyl-sn-glycerol + choline = a 1,2-diacyl-sn-glycero-3-phosphocholine + CMP + H(+)</text>
        <dbReference type="Rhea" id="RHEA:14597"/>
        <dbReference type="ChEBI" id="CHEBI:15354"/>
        <dbReference type="ChEBI" id="CHEBI:15378"/>
        <dbReference type="ChEBI" id="CHEBI:57643"/>
        <dbReference type="ChEBI" id="CHEBI:58332"/>
        <dbReference type="ChEBI" id="CHEBI:60377"/>
        <dbReference type="EC" id="2.7.8.24"/>
    </reaction>
</comment>
<dbReference type="PIRSF" id="PIRSF000851">
    <property type="entry name" value="PcS"/>
    <property type="match status" value="1"/>
</dbReference>
<organism evidence="20 21">
    <name type="scientific">Schaalia cardiffensis F0333</name>
    <dbReference type="NCBI Taxonomy" id="888050"/>
    <lineage>
        <taxon>Bacteria</taxon>
        <taxon>Bacillati</taxon>
        <taxon>Actinomycetota</taxon>
        <taxon>Actinomycetes</taxon>
        <taxon>Actinomycetales</taxon>
        <taxon>Actinomycetaceae</taxon>
        <taxon>Schaalia</taxon>
    </lineage>
</organism>
<evidence type="ECO:0000256" key="12">
    <source>
        <dbReference type="ARBA" id="ARBA00023098"/>
    </source>
</evidence>
<evidence type="ECO:0000256" key="13">
    <source>
        <dbReference type="ARBA" id="ARBA00023136"/>
    </source>
</evidence>
<evidence type="ECO:0000313" key="20">
    <source>
        <dbReference type="EMBL" id="ENO18661.1"/>
    </source>
</evidence>
<evidence type="ECO:0000256" key="4">
    <source>
        <dbReference type="ARBA" id="ARBA00013195"/>
    </source>
</evidence>
<evidence type="ECO:0000256" key="7">
    <source>
        <dbReference type="ARBA" id="ARBA00022516"/>
    </source>
</evidence>
<dbReference type="PATRIC" id="fig|888050.3.peg.680"/>
<protein>
    <recommendedName>
        <fullName evidence="5">Phosphatidylcholine synthase</fullName>
        <ecNumber evidence="4">2.7.8.24</ecNumber>
    </recommendedName>
    <alternativeName>
        <fullName evidence="17">CDP-diglyceride-choline O-phosphatidyltransferase</fullName>
    </alternativeName>
</protein>
<dbReference type="Gene3D" id="1.20.120.1760">
    <property type="match status" value="1"/>
</dbReference>
<feature type="region of interest" description="Disordered" evidence="18">
    <location>
        <begin position="1"/>
        <end position="23"/>
    </location>
</feature>
<feature type="transmembrane region" description="Helical" evidence="19">
    <location>
        <begin position="175"/>
        <end position="194"/>
    </location>
</feature>
<dbReference type="GO" id="GO:0050520">
    <property type="term" value="F:phosphatidylcholine synthase activity"/>
    <property type="evidence" value="ECO:0007669"/>
    <property type="project" value="UniProtKB-EC"/>
</dbReference>
<keyword evidence="15" id="KW-0464">Manganese</keyword>
<keyword evidence="16" id="KW-1208">Phospholipid metabolism</keyword>
<comment type="caution">
    <text evidence="20">The sequence shown here is derived from an EMBL/GenBank/DDBJ whole genome shotgun (WGS) entry which is preliminary data.</text>
</comment>
<evidence type="ECO:0000256" key="6">
    <source>
        <dbReference type="ARBA" id="ARBA00022475"/>
    </source>
</evidence>
<evidence type="ECO:0000256" key="5">
    <source>
        <dbReference type="ARBA" id="ARBA00015623"/>
    </source>
</evidence>
<dbReference type="STRING" id="888050.HMPREF9004_0710"/>
<evidence type="ECO:0000256" key="2">
    <source>
        <dbReference type="ARBA" id="ARBA00001936"/>
    </source>
</evidence>
<keyword evidence="21" id="KW-1185">Reference proteome</keyword>
<keyword evidence="11 19" id="KW-1133">Transmembrane helix</keyword>
<evidence type="ECO:0000256" key="19">
    <source>
        <dbReference type="SAM" id="Phobius"/>
    </source>
</evidence>
<dbReference type="eggNOG" id="COG1183">
    <property type="taxonomic scope" value="Bacteria"/>
</dbReference>
<keyword evidence="8" id="KW-0997">Cell inner membrane</keyword>
<dbReference type="GO" id="GO:0008654">
    <property type="term" value="P:phospholipid biosynthetic process"/>
    <property type="evidence" value="ECO:0007669"/>
    <property type="project" value="UniProtKB-KW"/>
</dbReference>